<gene>
    <name evidence="1" type="ORF">BV25DRAFT_1899876</name>
</gene>
<reference evidence="1" key="1">
    <citation type="submission" date="2021-03" db="EMBL/GenBank/DDBJ databases">
        <authorList>
            <consortium name="DOE Joint Genome Institute"/>
            <person name="Ahrendt S."/>
            <person name="Looney B.P."/>
            <person name="Miyauchi S."/>
            <person name="Morin E."/>
            <person name="Drula E."/>
            <person name="Courty P.E."/>
            <person name="Chicoki N."/>
            <person name="Fauchery L."/>
            <person name="Kohler A."/>
            <person name="Kuo A."/>
            <person name="Labutti K."/>
            <person name="Pangilinan J."/>
            <person name="Lipzen A."/>
            <person name="Riley R."/>
            <person name="Andreopoulos W."/>
            <person name="He G."/>
            <person name="Johnson J."/>
            <person name="Barry K.W."/>
            <person name="Grigoriev I.V."/>
            <person name="Nagy L."/>
            <person name="Hibbett D."/>
            <person name="Henrissat B."/>
            <person name="Matheny P.B."/>
            <person name="Labbe J."/>
            <person name="Martin F."/>
        </authorList>
    </citation>
    <scope>NUCLEOTIDE SEQUENCE</scope>
    <source>
        <strain evidence="1">HHB10654</strain>
    </source>
</reference>
<organism evidence="1 2">
    <name type="scientific">Artomyces pyxidatus</name>
    <dbReference type="NCBI Taxonomy" id="48021"/>
    <lineage>
        <taxon>Eukaryota</taxon>
        <taxon>Fungi</taxon>
        <taxon>Dikarya</taxon>
        <taxon>Basidiomycota</taxon>
        <taxon>Agaricomycotina</taxon>
        <taxon>Agaricomycetes</taxon>
        <taxon>Russulales</taxon>
        <taxon>Auriscalpiaceae</taxon>
        <taxon>Artomyces</taxon>
    </lineage>
</organism>
<evidence type="ECO:0000313" key="1">
    <source>
        <dbReference type="EMBL" id="KAI0062477.1"/>
    </source>
</evidence>
<proteinExistence type="predicted"/>
<dbReference type="Proteomes" id="UP000814140">
    <property type="component" value="Unassembled WGS sequence"/>
</dbReference>
<keyword evidence="2" id="KW-1185">Reference proteome</keyword>
<dbReference type="EMBL" id="MU277207">
    <property type="protein sequence ID" value="KAI0062477.1"/>
    <property type="molecule type" value="Genomic_DNA"/>
</dbReference>
<name>A0ACB8T1W8_9AGAM</name>
<comment type="caution">
    <text evidence="1">The sequence shown here is derived from an EMBL/GenBank/DDBJ whole genome shotgun (WGS) entry which is preliminary data.</text>
</comment>
<sequence length="556" mass="60456">MCTAVRATEISQSVTVSSLSARARGGSGERRGWCTLLNELIQSGLEATALFVISQKTSKQRRFATWRSAKQRALWPAVQDVDQAGRRAQSVVEGECTENRLAVAMTTRSMLRKSLQNGERVPRGYRMMIQSTAALKKAAALQDTLTDVNAHAEDNASAKVYAGLAGISLLNHSLGDSTRAYQQLADALRADPLRSPRDGTRVAFLDTSVGPATLVLLYHLEAPLSATLPFSADDRTQCVELLSAAVRAALRRDNDVPGEDGCELLYGRAGLLYALLLLRGASGRAPPAARRSVSPLTSDRTIRRIAEDILHRGMTGARRFNRELSEGEARPSLMWSWHGKRYLGGAHGVAGIMEVLLRTPTTLLMSYKDAIAQTLDYLVSLQDEAGNWPAKAVPRRKATLPEENELVQWCHGAPGILPLLATALTVSDVLDLDAACIRRALARAAELIYRRGMLTKGPGICHGVAGTASALFRAADALEAYPDQRKRYLVGALHFLESYARGDVKGRPDRPWSLYEGSAGMCSVLQEGIRRIDVLEGNVTGRVKGLLGSYDLDMIR</sequence>
<accession>A0ACB8T1W8</accession>
<reference evidence="1" key="2">
    <citation type="journal article" date="2022" name="New Phytol.">
        <title>Evolutionary transition to the ectomycorrhizal habit in the genomes of a hyperdiverse lineage of mushroom-forming fungi.</title>
        <authorList>
            <person name="Looney B."/>
            <person name="Miyauchi S."/>
            <person name="Morin E."/>
            <person name="Drula E."/>
            <person name="Courty P.E."/>
            <person name="Kohler A."/>
            <person name="Kuo A."/>
            <person name="LaButti K."/>
            <person name="Pangilinan J."/>
            <person name="Lipzen A."/>
            <person name="Riley R."/>
            <person name="Andreopoulos W."/>
            <person name="He G."/>
            <person name="Johnson J."/>
            <person name="Nolan M."/>
            <person name="Tritt A."/>
            <person name="Barry K.W."/>
            <person name="Grigoriev I.V."/>
            <person name="Nagy L.G."/>
            <person name="Hibbett D."/>
            <person name="Henrissat B."/>
            <person name="Matheny P.B."/>
            <person name="Labbe J."/>
            <person name="Martin F.M."/>
        </authorList>
    </citation>
    <scope>NUCLEOTIDE SEQUENCE</scope>
    <source>
        <strain evidence="1">HHB10654</strain>
    </source>
</reference>
<evidence type="ECO:0000313" key="2">
    <source>
        <dbReference type="Proteomes" id="UP000814140"/>
    </source>
</evidence>
<protein>
    <submittedName>
        <fullName evidence="1">Uncharacterized protein</fullName>
    </submittedName>
</protein>